<keyword evidence="5 9" id="KW-0418">Kinase</keyword>
<name>A0A644ZD01_9ZZZZ</name>
<dbReference type="GO" id="GO:0016301">
    <property type="term" value="F:kinase activity"/>
    <property type="evidence" value="ECO:0007669"/>
    <property type="project" value="UniProtKB-KW"/>
</dbReference>
<keyword evidence="4" id="KW-0547">Nucleotide-binding</keyword>
<organism evidence="9">
    <name type="scientific">bioreactor metagenome</name>
    <dbReference type="NCBI Taxonomy" id="1076179"/>
    <lineage>
        <taxon>unclassified sequences</taxon>
        <taxon>metagenomes</taxon>
        <taxon>ecological metagenomes</taxon>
    </lineage>
</organism>
<dbReference type="AlphaFoldDB" id="A0A644ZD01"/>
<gene>
    <name evidence="9" type="primary">folK_11</name>
    <name evidence="9" type="ORF">SDC9_85395</name>
</gene>
<comment type="pathway">
    <text evidence="1">Cofactor biosynthesis; tetrahydrofolate biosynthesis; 2-amino-4-hydroxy-6-hydroxymethyl-7,8-dihydropteridine diphosphate from 7,8-dihydroneopterin triphosphate: step 4/4.</text>
</comment>
<dbReference type="EMBL" id="VSSQ01008401">
    <property type="protein sequence ID" value="MPM38765.1"/>
    <property type="molecule type" value="Genomic_DNA"/>
</dbReference>
<dbReference type="NCBIfam" id="TIGR01498">
    <property type="entry name" value="folK"/>
    <property type="match status" value="1"/>
</dbReference>
<dbReference type="GO" id="GO:0005524">
    <property type="term" value="F:ATP binding"/>
    <property type="evidence" value="ECO:0007669"/>
    <property type="project" value="UniProtKB-KW"/>
</dbReference>
<reference evidence="9" key="1">
    <citation type="submission" date="2019-08" db="EMBL/GenBank/DDBJ databases">
        <authorList>
            <person name="Kucharzyk K."/>
            <person name="Murdoch R.W."/>
            <person name="Higgins S."/>
            <person name="Loffler F."/>
        </authorList>
    </citation>
    <scope>NUCLEOTIDE SEQUENCE</scope>
</reference>
<proteinExistence type="predicted"/>
<comment type="caution">
    <text evidence="9">The sequence shown here is derived from an EMBL/GenBank/DDBJ whole genome shotgun (WGS) entry which is preliminary data.</text>
</comment>
<keyword evidence="7" id="KW-0289">Folate biosynthesis</keyword>
<dbReference type="InterPro" id="IPR000550">
    <property type="entry name" value="Hppk"/>
</dbReference>
<dbReference type="UniPathway" id="UPA00077">
    <property type="reaction ID" value="UER00155"/>
</dbReference>
<feature type="domain" description="7,8-dihydro-6-hydroxymethylpterin-pyrophosphokinase" evidence="8">
    <location>
        <begin position="86"/>
        <end position="97"/>
    </location>
</feature>
<keyword evidence="6" id="KW-0067">ATP-binding</keyword>
<dbReference type="PANTHER" id="PTHR43071:SF1">
    <property type="entry name" value="2-AMINO-4-HYDROXY-6-HYDROXYMETHYLDIHYDROPTERIDINE PYROPHOSPHOKINASE"/>
    <property type="match status" value="1"/>
</dbReference>
<dbReference type="EC" id="2.7.6.3" evidence="2"/>
<dbReference type="CDD" id="cd00483">
    <property type="entry name" value="HPPK"/>
    <property type="match status" value="1"/>
</dbReference>
<keyword evidence="3 9" id="KW-0808">Transferase</keyword>
<evidence type="ECO:0000256" key="6">
    <source>
        <dbReference type="ARBA" id="ARBA00022840"/>
    </source>
</evidence>
<evidence type="ECO:0000259" key="8">
    <source>
        <dbReference type="PROSITE" id="PS00794"/>
    </source>
</evidence>
<dbReference type="Pfam" id="PF01288">
    <property type="entry name" value="HPPK"/>
    <property type="match status" value="1"/>
</dbReference>
<evidence type="ECO:0000256" key="3">
    <source>
        <dbReference type="ARBA" id="ARBA00022679"/>
    </source>
</evidence>
<evidence type="ECO:0000256" key="5">
    <source>
        <dbReference type="ARBA" id="ARBA00022777"/>
    </source>
</evidence>
<dbReference type="InterPro" id="IPR035907">
    <property type="entry name" value="Hppk_sf"/>
</dbReference>
<dbReference type="Gene3D" id="3.30.70.560">
    <property type="entry name" value="7,8-Dihydro-6-hydroxymethylpterin-pyrophosphokinase HPPK"/>
    <property type="match status" value="1"/>
</dbReference>
<dbReference type="GO" id="GO:0003848">
    <property type="term" value="F:2-amino-4-hydroxy-6-hydroxymethyldihydropteridine diphosphokinase activity"/>
    <property type="evidence" value="ECO:0007669"/>
    <property type="project" value="UniProtKB-EC"/>
</dbReference>
<evidence type="ECO:0000256" key="2">
    <source>
        <dbReference type="ARBA" id="ARBA00013253"/>
    </source>
</evidence>
<dbReference type="GO" id="GO:0046656">
    <property type="term" value="P:folic acid biosynthetic process"/>
    <property type="evidence" value="ECO:0007669"/>
    <property type="project" value="UniProtKB-KW"/>
</dbReference>
<dbReference type="PROSITE" id="PS00794">
    <property type="entry name" value="HPPK"/>
    <property type="match status" value="1"/>
</dbReference>
<evidence type="ECO:0000256" key="1">
    <source>
        <dbReference type="ARBA" id="ARBA00005051"/>
    </source>
</evidence>
<dbReference type="GO" id="GO:0046654">
    <property type="term" value="P:tetrahydrofolate biosynthetic process"/>
    <property type="evidence" value="ECO:0007669"/>
    <property type="project" value="UniProtKB-UniPathway"/>
</dbReference>
<evidence type="ECO:0000313" key="9">
    <source>
        <dbReference type="EMBL" id="MPM38765.1"/>
    </source>
</evidence>
<evidence type="ECO:0000256" key="7">
    <source>
        <dbReference type="ARBA" id="ARBA00022909"/>
    </source>
</evidence>
<dbReference type="PANTHER" id="PTHR43071">
    <property type="entry name" value="2-AMINO-4-HYDROXY-6-HYDROXYMETHYLDIHYDROPTERIDINE PYROPHOSPHOKINASE"/>
    <property type="match status" value="1"/>
</dbReference>
<protein>
    <recommendedName>
        <fullName evidence="2">2-amino-4-hydroxy-6-hydroxymethyldihydropteridine diphosphokinase</fullName>
        <ecNumber evidence="2">2.7.6.3</ecNumber>
    </recommendedName>
</protein>
<dbReference type="SUPFAM" id="SSF55083">
    <property type="entry name" value="6-hydroxymethyl-7,8-dihydropterin pyrophosphokinase, HPPK"/>
    <property type="match status" value="1"/>
</dbReference>
<evidence type="ECO:0000256" key="4">
    <source>
        <dbReference type="ARBA" id="ARBA00022741"/>
    </source>
</evidence>
<accession>A0A644ZD01</accession>
<sequence length="155" mass="17102">MNSAYLSLGSNIEPEKNLPEALRRLSGIVKICGASSVWKTPSVGYDGPDFLNAVICVSTDLDAHSLKEDHLCRIEEEMGRVRVINKNAPRTIDLDILLFNDQVMDVLLFKFDHLLLPLSELVPNLREGLSSLPLNEIAAEHLKSSPATKIGKLIV</sequence>